<dbReference type="VEuPathDB" id="FungiDB:CIMG_12256"/>
<gene>
    <name evidence="1" type="ORF">CIMG_12256</name>
</gene>
<protein>
    <submittedName>
        <fullName evidence="1">Uncharacterized protein</fullName>
    </submittedName>
</protein>
<dbReference type="OMA" id="MCPISAA"/>
<evidence type="ECO:0000313" key="2">
    <source>
        <dbReference type="Proteomes" id="UP000001261"/>
    </source>
</evidence>
<dbReference type="InParanoid" id="A0A0D8JVE5"/>
<dbReference type="RefSeq" id="XP_012213735.1">
    <property type="nucleotide sequence ID" value="XM_012358312.1"/>
</dbReference>
<name>A0A0D8JVE5_COCIM</name>
<accession>A0A0D8JVE5</accession>
<proteinExistence type="predicted"/>
<dbReference type="EMBL" id="GG704915">
    <property type="protein sequence ID" value="KJF61300.1"/>
    <property type="molecule type" value="Genomic_DNA"/>
</dbReference>
<sequence length="105" mass="11711">MCPISAAGWYPDAKNVAYSNLGPSSSARFAGASIGQSKSIRRRRIPGHNDWESEGLWSDYSLSEAIPTSPIAKHLRNTSTSLIESLFFTFRRLLWQQCYKPTCAV</sequence>
<keyword evidence="2" id="KW-1185">Reference proteome</keyword>
<dbReference type="KEGG" id="cim:CIMG_12256"/>
<dbReference type="AlphaFoldDB" id="A0A0D8JVE5"/>
<evidence type="ECO:0000313" key="1">
    <source>
        <dbReference type="EMBL" id="KJF61300.1"/>
    </source>
</evidence>
<dbReference type="GeneID" id="24164056"/>
<organism evidence="1 2">
    <name type="scientific">Coccidioides immitis (strain RS)</name>
    <name type="common">Valley fever fungus</name>
    <dbReference type="NCBI Taxonomy" id="246410"/>
    <lineage>
        <taxon>Eukaryota</taxon>
        <taxon>Fungi</taxon>
        <taxon>Dikarya</taxon>
        <taxon>Ascomycota</taxon>
        <taxon>Pezizomycotina</taxon>
        <taxon>Eurotiomycetes</taxon>
        <taxon>Eurotiomycetidae</taxon>
        <taxon>Onygenales</taxon>
        <taxon>Onygenaceae</taxon>
        <taxon>Coccidioides</taxon>
    </lineage>
</organism>
<dbReference type="Proteomes" id="UP000001261">
    <property type="component" value="Unassembled WGS sequence"/>
</dbReference>
<reference evidence="2" key="1">
    <citation type="journal article" date="2009" name="Genome Res.">
        <title>Comparative genomic analyses of the human fungal pathogens Coccidioides and their relatives.</title>
        <authorList>
            <person name="Sharpton T.J."/>
            <person name="Stajich J.E."/>
            <person name="Rounsley S.D."/>
            <person name="Gardner M.J."/>
            <person name="Wortman J.R."/>
            <person name="Jordar V.S."/>
            <person name="Maiti R."/>
            <person name="Kodira C.D."/>
            <person name="Neafsey D.E."/>
            <person name="Zeng Q."/>
            <person name="Hung C.-Y."/>
            <person name="McMahan C."/>
            <person name="Muszewska A."/>
            <person name="Grynberg M."/>
            <person name="Mandel M.A."/>
            <person name="Kellner E.M."/>
            <person name="Barker B.M."/>
            <person name="Galgiani J.N."/>
            <person name="Orbach M.J."/>
            <person name="Kirkland T.N."/>
            <person name="Cole G.T."/>
            <person name="Henn M.R."/>
            <person name="Birren B.W."/>
            <person name="Taylor J.W."/>
        </authorList>
    </citation>
    <scope>NUCLEOTIDE SEQUENCE [LARGE SCALE GENOMIC DNA]</scope>
    <source>
        <strain evidence="2">RS</strain>
    </source>
</reference>
<reference evidence="2" key="2">
    <citation type="journal article" date="2010" name="Genome Res.">
        <title>Population genomic sequencing of Coccidioides fungi reveals recent hybridization and transposon control.</title>
        <authorList>
            <person name="Neafsey D.E."/>
            <person name="Barker B.M."/>
            <person name="Sharpton T.J."/>
            <person name="Stajich J.E."/>
            <person name="Park D.J."/>
            <person name="Whiston E."/>
            <person name="Hung C.-Y."/>
            <person name="McMahan C."/>
            <person name="White J."/>
            <person name="Sykes S."/>
            <person name="Heiman D."/>
            <person name="Young S."/>
            <person name="Zeng Q."/>
            <person name="Abouelleil A."/>
            <person name="Aftuck L."/>
            <person name="Bessette D."/>
            <person name="Brown A."/>
            <person name="FitzGerald M."/>
            <person name="Lui A."/>
            <person name="Macdonald J.P."/>
            <person name="Priest M."/>
            <person name="Orbach M.J."/>
            <person name="Galgiani J.N."/>
            <person name="Kirkland T.N."/>
            <person name="Cole G.T."/>
            <person name="Birren B.W."/>
            <person name="Henn M.R."/>
            <person name="Taylor J.W."/>
            <person name="Rounsley S.D."/>
        </authorList>
    </citation>
    <scope>GENOME REANNOTATION</scope>
    <source>
        <strain evidence="2">RS</strain>
    </source>
</reference>